<dbReference type="EC" id="4.3.1.3" evidence="2"/>
<protein>
    <submittedName>
        <fullName evidence="2">Histidine ammonia-lyase</fullName>
        <ecNumber evidence="2">4.3.1.3</ecNumber>
    </submittedName>
</protein>
<gene>
    <name evidence="2" type="ORF">BJ981_006474</name>
</gene>
<keyword evidence="3" id="KW-1185">Reference proteome</keyword>
<evidence type="ECO:0000313" key="2">
    <source>
        <dbReference type="EMBL" id="MBB5630710.1"/>
    </source>
</evidence>
<accession>A0A7W8ZB76</accession>
<reference evidence="2 3" key="1">
    <citation type="submission" date="2020-08" db="EMBL/GenBank/DDBJ databases">
        <title>Sequencing the genomes of 1000 actinobacteria strains.</title>
        <authorList>
            <person name="Klenk H.-P."/>
        </authorList>
    </citation>
    <scope>NUCLEOTIDE SEQUENCE [LARGE SCALE GENOMIC DNA]</scope>
    <source>
        <strain evidence="2 3">DSM 45790</strain>
    </source>
</reference>
<dbReference type="AlphaFoldDB" id="A0A7W8ZB76"/>
<dbReference type="InterPro" id="IPR001106">
    <property type="entry name" value="Aromatic_Lyase"/>
</dbReference>
<organism evidence="2 3">
    <name type="scientific">Sphaerisporangium krabiense</name>
    <dbReference type="NCBI Taxonomy" id="763782"/>
    <lineage>
        <taxon>Bacteria</taxon>
        <taxon>Bacillati</taxon>
        <taxon>Actinomycetota</taxon>
        <taxon>Actinomycetes</taxon>
        <taxon>Streptosporangiales</taxon>
        <taxon>Streptosporangiaceae</taxon>
        <taxon>Sphaerisporangium</taxon>
    </lineage>
</organism>
<evidence type="ECO:0000313" key="3">
    <source>
        <dbReference type="Proteomes" id="UP000588112"/>
    </source>
</evidence>
<name>A0A7W8ZB76_9ACTN</name>
<dbReference type="PANTHER" id="PTHR10362">
    <property type="entry name" value="HISTIDINE AMMONIA-LYASE"/>
    <property type="match status" value="1"/>
</dbReference>
<dbReference type="Gene3D" id="1.20.200.10">
    <property type="entry name" value="Fumarase/aspartase (Central domain)"/>
    <property type="match status" value="1"/>
</dbReference>
<dbReference type="SUPFAM" id="SSF48557">
    <property type="entry name" value="L-aspartase-like"/>
    <property type="match status" value="1"/>
</dbReference>
<dbReference type="CDD" id="cd00332">
    <property type="entry name" value="PAL-HAL"/>
    <property type="match status" value="1"/>
</dbReference>
<evidence type="ECO:0000256" key="1">
    <source>
        <dbReference type="ARBA" id="ARBA00023239"/>
    </source>
</evidence>
<dbReference type="InterPro" id="IPR008948">
    <property type="entry name" value="L-Aspartase-like"/>
</dbReference>
<sequence length="496" mass="50649">MASPIVLDGVRARPGDIAEIACAGARVALAGPGLDRARASHAAAREIAARRPVYGRTTGVGANRTEAVPIAELDLHGLRLLRSHAGGAGPREPDVHVRAMLAVRANQILAGGSGLRPAFAEALAEALNAGRLPEVRQVGAIGTGDLTALAETGLTLVGERPWAGGGEDPPPLVLEAGDALAFCSSGAMTIGQAALAWARIAPLLRAAQVVAALSLVAVDGSTEPYDAEVHAARPHRGAARVAAEMRRLLRVPGQAADRETSAAQGLGGTRARVQDPFGYRCLPQVHGPAVEAAGELERVLTVEINAAAENPLLPAAGGTAHHHGGFHQAALGLALDHLRLALLQSAHLSAARLATLMDPAYTGLRPFLADGAPGASGAMILEYTATSALAGLREAAHPASLGHAVLSLGVEDHASFAPQSARHTLRAASAYRLVLACELVTAVRALRMRGVVPDPSTPVGAAFADAAWRLDPATEDRPLGADADAAAEVLDLLAGL</sequence>
<dbReference type="RefSeq" id="WP_184617109.1">
    <property type="nucleotide sequence ID" value="NZ_BOOS01000081.1"/>
</dbReference>
<dbReference type="Proteomes" id="UP000588112">
    <property type="component" value="Unassembled WGS sequence"/>
</dbReference>
<keyword evidence="1 2" id="KW-0456">Lyase</keyword>
<dbReference type="GO" id="GO:0004397">
    <property type="term" value="F:histidine ammonia-lyase activity"/>
    <property type="evidence" value="ECO:0007669"/>
    <property type="project" value="UniProtKB-EC"/>
</dbReference>
<dbReference type="Pfam" id="PF00221">
    <property type="entry name" value="Lyase_aromatic"/>
    <property type="match status" value="1"/>
</dbReference>
<dbReference type="EMBL" id="JACHBR010000002">
    <property type="protein sequence ID" value="MBB5630710.1"/>
    <property type="molecule type" value="Genomic_DNA"/>
</dbReference>
<comment type="caution">
    <text evidence="2">The sequence shown here is derived from an EMBL/GenBank/DDBJ whole genome shotgun (WGS) entry which is preliminary data.</text>
</comment>
<proteinExistence type="predicted"/>